<comment type="caution">
    <text evidence="1">The sequence shown here is derived from an EMBL/GenBank/DDBJ whole genome shotgun (WGS) entry which is preliminary data.</text>
</comment>
<organism evidence="1 2">
    <name type="scientific">Ranatra chinensis</name>
    <dbReference type="NCBI Taxonomy" id="642074"/>
    <lineage>
        <taxon>Eukaryota</taxon>
        <taxon>Metazoa</taxon>
        <taxon>Ecdysozoa</taxon>
        <taxon>Arthropoda</taxon>
        <taxon>Hexapoda</taxon>
        <taxon>Insecta</taxon>
        <taxon>Pterygota</taxon>
        <taxon>Neoptera</taxon>
        <taxon>Paraneoptera</taxon>
        <taxon>Hemiptera</taxon>
        <taxon>Heteroptera</taxon>
        <taxon>Panheteroptera</taxon>
        <taxon>Nepomorpha</taxon>
        <taxon>Nepidae</taxon>
        <taxon>Ranatrinae</taxon>
        <taxon>Ranatra</taxon>
    </lineage>
</organism>
<evidence type="ECO:0000313" key="2">
    <source>
        <dbReference type="Proteomes" id="UP001558652"/>
    </source>
</evidence>
<dbReference type="AlphaFoldDB" id="A0ABD0XSS0"/>
<name>A0ABD0XSS0_9HEMI</name>
<gene>
    <name evidence="1" type="ORF">AAG570_008304</name>
</gene>
<accession>A0ABD0XSS0</accession>
<dbReference type="EMBL" id="JBFDAA010000023">
    <property type="protein sequence ID" value="KAL1110227.1"/>
    <property type="molecule type" value="Genomic_DNA"/>
</dbReference>
<sequence>MGALREEVVGCSPVVDGQPREVQRAPTLCTTLRIYFMSIRNYAKSSSAMLGLNYCLATSSNPKMKEAFEEFEKMQIAEENSNVVNWPGTSDDTEGTAGCSSATKTQNRGKAELDKDRWIMCDICDREWPDGCPQHKLTVIQGRPVPVGPRRASRAVRTLLKVPVVLTSQTIQPLGGRKINLSAHKAM</sequence>
<protein>
    <submittedName>
        <fullName evidence="1">Uncharacterized protein</fullName>
    </submittedName>
</protein>
<evidence type="ECO:0000313" key="1">
    <source>
        <dbReference type="EMBL" id="KAL1110227.1"/>
    </source>
</evidence>
<dbReference type="Proteomes" id="UP001558652">
    <property type="component" value="Unassembled WGS sequence"/>
</dbReference>
<proteinExistence type="predicted"/>
<reference evidence="1 2" key="1">
    <citation type="submission" date="2024-07" db="EMBL/GenBank/DDBJ databases">
        <title>Chromosome-level genome assembly of the water stick insect Ranatra chinensis (Heteroptera: Nepidae).</title>
        <authorList>
            <person name="Liu X."/>
        </authorList>
    </citation>
    <scope>NUCLEOTIDE SEQUENCE [LARGE SCALE GENOMIC DNA]</scope>
    <source>
        <strain evidence="1">Cailab_2021Rc</strain>
        <tissue evidence="1">Muscle</tissue>
    </source>
</reference>
<keyword evidence="2" id="KW-1185">Reference proteome</keyword>